<sequence>MNNHWQASVLTRTLGLRRFPMGPPVLVGLQGAFSVRNSHIRLLRRRHSRLLLAKTLFPFVEYPTQRVMVGEG</sequence>
<reference evidence="1 2" key="1">
    <citation type="submission" date="2019-05" db="EMBL/GenBank/DDBJ databases">
        <title>Another draft genome of Portunus trituberculatus and its Hox gene families provides insights of decapod evolution.</title>
        <authorList>
            <person name="Jeong J.-H."/>
            <person name="Song I."/>
            <person name="Kim S."/>
            <person name="Choi T."/>
            <person name="Kim D."/>
            <person name="Ryu S."/>
            <person name="Kim W."/>
        </authorList>
    </citation>
    <scope>NUCLEOTIDE SEQUENCE [LARGE SCALE GENOMIC DNA]</scope>
    <source>
        <tissue evidence="1">Muscle</tissue>
    </source>
</reference>
<accession>A0A5B7DDE5</accession>
<name>A0A5B7DDE5_PORTR</name>
<proteinExistence type="predicted"/>
<dbReference type="AlphaFoldDB" id="A0A5B7DDE5"/>
<gene>
    <name evidence="1" type="ORF">E2C01_012024</name>
</gene>
<dbReference type="EMBL" id="VSRR010000741">
    <property type="protein sequence ID" value="MPC19116.1"/>
    <property type="molecule type" value="Genomic_DNA"/>
</dbReference>
<dbReference type="Proteomes" id="UP000324222">
    <property type="component" value="Unassembled WGS sequence"/>
</dbReference>
<protein>
    <submittedName>
        <fullName evidence="1">Uncharacterized protein</fullName>
    </submittedName>
</protein>
<evidence type="ECO:0000313" key="2">
    <source>
        <dbReference type="Proteomes" id="UP000324222"/>
    </source>
</evidence>
<comment type="caution">
    <text evidence="1">The sequence shown here is derived from an EMBL/GenBank/DDBJ whole genome shotgun (WGS) entry which is preliminary data.</text>
</comment>
<evidence type="ECO:0000313" key="1">
    <source>
        <dbReference type="EMBL" id="MPC19116.1"/>
    </source>
</evidence>
<organism evidence="1 2">
    <name type="scientific">Portunus trituberculatus</name>
    <name type="common">Swimming crab</name>
    <name type="synonym">Neptunus trituberculatus</name>
    <dbReference type="NCBI Taxonomy" id="210409"/>
    <lineage>
        <taxon>Eukaryota</taxon>
        <taxon>Metazoa</taxon>
        <taxon>Ecdysozoa</taxon>
        <taxon>Arthropoda</taxon>
        <taxon>Crustacea</taxon>
        <taxon>Multicrustacea</taxon>
        <taxon>Malacostraca</taxon>
        <taxon>Eumalacostraca</taxon>
        <taxon>Eucarida</taxon>
        <taxon>Decapoda</taxon>
        <taxon>Pleocyemata</taxon>
        <taxon>Brachyura</taxon>
        <taxon>Eubrachyura</taxon>
        <taxon>Portunoidea</taxon>
        <taxon>Portunidae</taxon>
        <taxon>Portuninae</taxon>
        <taxon>Portunus</taxon>
    </lineage>
</organism>
<keyword evidence="2" id="KW-1185">Reference proteome</keyword>